<evidence type="ECO:0000256" key="2">
    <source>
        <dbReference type="ARBA" id="ARBA00022692"/>
    </source>
</evidence>
<gene>
    <name evidence="6" type="ORF">JG540_01630</name>
</gene>
<feature type="transmembrane region" description="Helical" evidence="5">
    <location>
        <begin position="20"/>
        <end position="47"/>
    </location>
</feature>
<feature type="transmembrane region" description="Helical" evidence="5">
    <location>
        <begin position="101"/>
        <end position="122"/>
    </location>
</feature>
<evidence type="ECO:0000313" key="6">
    <source>
        <dbReference type="EMBL" id="QQM67621.1"/>
    </source>
</evidence>
<dbReference type="Proteomes" id="UP000595895">
    <property type="component" value="Chromosome"/>
</dbReference>
<dbReference type="RefSeq" id="WP_200276350.1">
    <property type="nucleotide sequence ID" value="NZ_CP066802.1"/>
</dbReference>
<keyword evidence="4 5" id="KW-0472">Membrane</keyword>
<protein>
    <submittedName>
        <fullName evidence="6">DUF4870 domain-containing protein</fullName>
    </submittedName>
</protein>
<name>A0A7T7S243_9ACTO</name>
<keyword evidence="2 5" id="KW-0812">Transmembrane</keyword>
<comment type="subcellular location">
    <subcellularLocation>
        <location evidence="1">Membrane</location>
        <topology evidence="1">Multi-pass membrane protein</topology>
    </subcellularLocation>
</comment>
<sequence>MPVPLVRDPATVNCAFPWFLGLLVMLPLPFIGAIAGAAGPLVAGLVWKMEGATRGRTQARQAASWGLTFLLVMLVLAVARIWVFLAQVRSGRPETFSWGDLLVILTWVLLLLHIVVCAVGGVRASRGKTMPFYGIPFFR</sequence>
<evidence type="ECO:0000256" key="3">
    <source>
        <dbReference type="ARBA" id="ARBA00022989"/>
    </source>
</evidence>
<evidence type="ECO:0000256" key="4">
    <source>
        <dbReference type="ARBA" id="ARBA00023136"/>
    </source>
</evidence>
<dbReference type="Pfam" id="PF09685">
    <property type="entry name" value="MamF_MmsF"/>
    <property type="match status" value="1"/>
</dbReference>
<dbReference type="KEGG" id="awe:JG540_01630"/>
<evidence type="ECO:0000256" key="1">
    <source>
        <dbReference type="ARBA" id="ARBA00004141"/>
    </source>
</evidence>
<accession>A0A7T7S243</accession>
<organism evidence="6 7">
    <name type="scientific">Actinomyces weissii</name>
    <dbReference type="NCBI Taxonomy" id="675090"/>
    <lineage>
        <taxon>Bacteria</taxon>
        <taxon>Bacillati</taxon>
        <taxon>Actinomycetota</taxon>
        <taxon>Actinomycetes</taxon>
        <taxon>Actinomycetales</taxon>
        <taxon>Actinomycetaceae</taxon>
        <taxon>Actinomyces</taxon>
    </lineage>
</organism>
<proteinExistence type="predicted"/>
<dbReference type="EMBL" id="CP066802">
    <property type="protein sequence ID" value="QQM67621.1"/>
    <property type="molecule type" value="Genomic_DNA"/>
</dbReference>
<keyword evidence="3 5" id="KW-1133">Transmembrane helix</keyword>
<evidence type="ECO:0000256" key="5">
    <source>
        <dbReference type="SAM" id="Phobius"/>
    </source>
</evidence>
<reference evidence="6 7" key="1">
    <citation type="submission" date="2020-12" db="EMBL/GenBank/DDBJ databases">
        <authorList>
            <person name="Zhou J."/>
        </authorList>
    </citation>
    <scope>NUCLEOTIDE SEQUENCE [LARGE SCALE GENOMIC DNA]</scope>
    <source>
        <strain evidence="6 7">CCUG 61299</strain>
    </source>
</reference>
<dbReference type="InterPro" id="IPR019109">
    <property type="entry name" value="MamF_MmsF"/>
</dbReference>
<dbReference type="AlphaFoldDB" id="A0A7T7S243"/>
<feature type="transmembrane region" description="Helical" evidence="5">
    <location>
        <begin position="67"/>
        <end position="89"/>
    </location>
</feature>
<evidence type="ECO:0000313" key="7">
    <source>
        <dbReference type="Proteomes" id="UP000595895"/>
    </source>
</evidence>
<keyword evidence="7" id="KW-1185">Reference proteome</keyword>